<reference evidence="1 2" key="1">
    <citation type="journal article" date="2023" name="Mol. Biol. Evol.">
        <title>Genomics of Secondarily Temperate Adaptation in the Only Non-Antarctic Icefish.</title>
        <authorList>
            <person name="Rivera-Colon A.G."/>
            <person name="Rayamajhi N."/>
            <person name="Minhas B.F."/>
            <person name="Madrigal G."/>
            <person name="Bilyk K.T."/>
            <person name="Yoon V."/>
            <person name="Hune M."/>
            <person name="Gregory S."/>
            <person name="Cheng C.H.C."/>
            <person name="Catchen J.M."/>
        </authorList>
    </citation>
    <scope>NUCLEOTIDE SEQUENCE [LARGE SCALE GENOMIC DNA]</scope>
    <source>
        <tissue evidence="1">White muscle</tissue>
    </source>
</reference>
<evidence type="ECO:0000313" key="1">
    <source>
        <dbReference type="EMBL" id="KAK5934125.1"/>
    </source>
</evidence>
<evidence type="ECO:0000313" key="2">
    <source>
        <dbReference type="Proteomes" id="UP001331515"/>
    </source>
</evidence>
<dbReference type="EMBL" id="JAURVH010001514">
    <property type="protein sequence ID" value="KAK5934125.1"/>
    <property type="molecule type" value="Genomic_DNA"/>
</dbReference>
<proteinExistence type="predicted"/>
<dbReference type="AlphaFoldDB" id="A0AAN8EAT8"/>
<gene>
    <name evidence="1" type="ORF">CgunFtcFv8_014545</name>
</gene>
<name>A0AAN8EAT8_CHAGU</name>
<organism evidence="1 2">
    <name type="scientific">Champsocephalus gunnari</name>
    <name type="common">Mackerel icefish</name>
    <dbReference type="NCBI Taxonomy" id="52237"/>
    <lineage>
        <taxon>Eukaryota</taxon>
        <taxon>Metazoa</taxon>
        <taxon>Chordata</taxon>
        <taxon>Craniata</taxon>
        <taxon>Vertebrata</taxon>
        <taxon>Euteleostomi</taxon>
        <taxon>Actinopterygii</taxon>
        <taxon>Neopterygii</taxon>
        <taxon>Teleostei</taxon>
        <taxon>Neoteleostei</taxon>
        <taxon>Acanthomorphata</taxon>
        <taxon>Eupercaria</taxon>
        <taxon>Perciformes</taxon>
        <taxon>Notothenioidei</taxon>
        <taxon>Channichthyidae</taxon>
        <taxon>Champsocephalus</taxon>
    </lineage>
</organism>
<protein>
    <submittedName>
        <fullName evidence="1">Uncharacterized protein</fullName>
    </submittedName>
</protein>
<accession>A0AAN8EAT8</accession>
<sequence>MLVGEQTGTEPICGVRLPSNLYPQRLTSTALARSASPSSIRPGKATGLLRYKLAVNPGPCFHSPVAILQYLSGISAHVI</sequence>
<dbReference type="Proteomes" id="UP001331515">
    <property type="component" value="Unassembled WGS sequence"/>
</dbReference>
<keyword evidence="2" id="KW-1185">Reference proteome</keyword>
<comment type="caution">
    <text evidence="1">The sequence shown here is derived from an EMBL/GenBank/DDBJ whole genome shotgun (WGS) entry which is preliminary data.</text>
</comment>